<feature type="transmembrane region" description="Helical" evidence="2">
    <location>
        <begin position="53"/>
        <end position="81"/>
    </location>
</feature>
<protein>
    <submittedName>
        <fullName evidence="3">Uncharacterized protein</fullName>
    </submittedName>
</protein>
<evidence type="ECO:0000313" key="3">
    <source>
        <dbReference type="EMBL" id="CUU58168.1"/>
    </source>
</evidence>
<evidence type="ECO:0000256" key="1">
    <source>
        <dbReference type="SAM" id="MobiDB-lite"/>
    </source>
</evidence>
<name>A0A0S4QTK4_9ACTN</name>
<feature type="transmembrane region" description="Helical" evidence="2">
    <location>
        <begin position="175"/>
        <end position="195"/>
    </location>
</feature>
<proteinExistence type="predicted"/>
<keyword evidence="2" id="KW-0812">Transmembrane</keyword>
<keyword evidence="2" id="KW-0472">Membrane</keyword>
<keyword evidence="2" id="KW-1133">Transmembrane helix</keyword>
<feature type="compositionally biased region" description="Pro residues" evidence="1">
    <location>
        <begin position="334"/>
        <end position="349"/>
    </location>
</feature>
<organism evidence="3 4">
    <name type="scientific">Parafrankia irregularis</name>
    <dbReference type="NCBI Taxonomy" id="795642"/>
    <lineage>
        <taxon>Bacteria</taxon>
        <taxon>Bacillati</taxon>
        <taxon>Actinomycetota</taxon>
        <taxon>Actinomycetes</taxon>
        <taxon>Frankiales</taxon>
        <taxon>Frankiaceae</taxon>
        <taxon>Parafrankia</taxon>
    </lineage>
</organism>
<feature type="transmembrane region" description="Helical" evidence="2">
    <location>
        <begin position="88"/>
        <end position="110"/>
    </location>
</feature>
<evidence type="ECO:0000313" key="4">
    <source>
        <dbReference type="Proteomes" id="UP000198802"/>
    </source>
</evidence>
<dbReference type="AlphaFoldDB" id="A0A0S4QTK4"/>
<reference evidence="4" key="1">
    <citation type="submission" date="2015-11" db="EMBL/GenBank/DDBJ databases">
        <authorList>
            <person name="Varghese N."/>
        </authorList>
    </citation>
    <scope>NUCLEOTIDE SEQUENCE [LARGE SCALE GENOMIC DNA]</scope>
    <source>
        <strain evidence="4">DSM 45899</strain>
    </source>
</reference>
<feature type="region of interest" description="Disordered" evidence="1">
    <location>
        <begin position="260"/>
        <end position="391"/>
    </location>
</feature>
<feature type="compositionally biased region" description="Pro residues" evidence="1">
    <location>
        <begin position="280"/>
        <end position="296"/>
    </location>
</feature>
<dbReference type="EMBL" id="FAOZ01000017">
    <property type="protein sequence ID" value="CUU58168.1"/>
    <property type="molecule type" value="Genomic_DNA"/>
</dbReference>
<feature type="compositionally biased region" description="Polar residues" evidence="1">
    <location>
        <begin position="300"/>
        <end position="315"/>
    </location>
</feature>
<keyword evidence="4" id="KW-1185">Reference proteome</keyword>
<accession>A0A0S4QTK4</accession>
<gene>
    <name evidence="3" type="ORF">Ga0074812_11777</name>
</gene>
<sequence>MVDQQGSQSDVPPRWAVPVPGWDGGNSDVAYLDKTLRYGDVETALDESVSVRVLVWMGLNAAVASAIIYLIFLAFAVFVAVAGSESTAAGLMLFGALVSVVSFAVVLLGMRVPEPVAEWRVLLADRADSAASTYSQIAGALRMRRMPIGLEVRPFETGSPRDGVRYRLVLQENFYVTYVSVFAYGTSLYLGWMMWRSRRGGQLIWQFYSDLLAGVLGRISPELRMLRTERPRAMREAVHAACREGLFVAYEQRDVPLEFGFPHPQERSGIPTAPSMAPSPFQPPLVQPPLVQPAPRPSQQAHQSGPSWPGTSHQAATYAPLPQHDPVTADQQAFPPPPFPPPPSQPPSEVPEGGPGWAFERASSWPPSAPAGPDTGNVFGRGNDGDDYRTR</sequence>
<dbReference type="Proteomes" id="UP000198802">
    <property type="component" value="Unassembled WGS sequence"/>
</dbReference>
<evidence type="ECO:0000256" key="2">
    <source>
        <dbReference type="SAM" id="Phobius"/>
    </source>
</evidence>